<evidence type="ECO:0000256" key="2">
    <source>
        <dbReference type="ARBA" id="ARBA00022729"/>
    </source>
</evidence>
<accession>A0A2M4CNC5</accession>
<keyword evidence="3" id="KW-0677">Repeat</keyword>
<evidence type="ECO:0000256" key="4">
    <source>
        <dbReference type="SAM" id="SignalP"/>
    </source>
</evidence>
<sequence>MLPVRKKQCVFMAVLLLAVCCGIVLAGDENDNKQSPTTLATETTNTTSSPTTPAWMPYMVAGDTSANTSILCKTCTCSKDTATFDCTEVKLNSTTSFPSEAWQSLNATGLMAKTIIMKSTGLQRVIRFPAMNVTLLDLSFNDIDTIESKCFIDLAQLEVLDLSHNRLRTDTLTPDIFDGHYSPEFFDPLVKLRELRLGSNQLHSLNPDLFEHLPALEVLSLELNTFKVIDSQAETAISGIAALVSLDLSYMELEDIPTYLFHTPRGLRYLNLTGNLLKEVPTALRRAEGLTWLSLDENPIMSIAMGNEFPVMKNLTYLSMSYMPVLSVIGRGAMRGLVSLQELHLTNNPHLSILHQDAFARNDTDNPERLDWPPVRRLFLHNNALKYLDAQLLVQWDSMEVIDIRVNPWACDCTNRWVVSTNNKHRTNYNSHHQQHTILPGTFQDTSFGSVYLTSTDSLVLNVT</sequence>
<evidence type="ECO:0000256" key="1">
    <source>
        <dbReference type="ARBA" id="ARBA00022614"/>
    </source>
</evidence>
<dbReference type="InterPro" id="IPR003591">
    <property type="entry name" value="Leu-rich_rpt_typical-subtyp"/>
</dbReference>
<dbReference type="VEuPathDB" id="VectorBase:ADAR2_005299"/>
<dbReference type="Gene3D" id="3.80.10.10">
    <property type="entry name" value="Ribonuclease Inhibitor"/>
    <property type="match status" value="2"/>
</dbReference>
<dbReference type="VEuPathDB" id="VectorBase:ADAC005054"/>
<dbReference type="GO" id="GO:0005886">
    <property type="term" value="C:plasma membrane"/>
    <property type="evidence" value="ECO:0007669"/>
    <property type="project" value="TreeGrafter"/>
</dbReference>
<keyword evidence="2 4" id="KW-0732">Signal</keyword>
<evidence type="ECO:0000313" key="5">
    <source>
        <dbReference type="EMBL" id="MBW66691.1"/>
    </source>
</evidence>
<name>A0A2M4CNC5_ANODA</name>
<feature type="signal peptide" evidence="4">
    <location>
        <begin position="1"/>
        <end position="26"/>
    </location>
</feature>
<dbReference type="EMBL" id="GGFL01002513">
    <property type="protein sequence ID" value="MBW66691.1"/>
    <property type="molecule type" value="Transcribed_RNA"/>
</dbReference>
<proteinExistence type="predicted"/>
<keyword evidence="1" id="KW-0433">Leucine-rich repeat</keyword>
<evidence type="ECO:0000256" key="3">
    <source>
        <dbReference type="ARBA" id="ARBA00022737"/>
    </source>
</evidence>
<reference evidence="5" key="1">
    <citation type="submission" date="2018-01" db="EMBL/GenBank/DDBJ databases">
        <title>An insight into the sialome of Amazonian anophelines.</title>
        <authorList>
            <person name="Ribeiro J.M."/>
            <person name="Scarpassa V."/>
            <person name="Calvo E."/>
        </authorList>
    </citation>
    <scope>NUCLEOTIDE SEQUENCE</scope>
</reference>
<dbReference type="PANTHER" id="PTHR24369">
    <property type="entry name" value="ANTIGEN BSP, PUTATIVE-RELATED"/>
    <property type="match status" value="1"/>
</dbReference>
<dbReference type="InterPro" id="IPR001611">
    <property type="entry name" value="Leu-rich_rpt"/>
</dbReference>
<dbReference type="Pfam" id="PF13855">
    <property type="entry name" value="LRR_8"/>
    <property type="match status" value="2"/>
</dbReference>
<feature type="chain" id="PRO_5014928208" evidence="4">
    <location>
        <begin position="27"/>
        <end position="464"/>
    </location>
</feature>
<dbReference type="SUPFAM" id="SSF52058">
    <property type="entry name" value="L domain-like"/>
    <property type="match status" value="1"/>
</dbReference>
<dbReference type="PANTHER" id="PTHR24369:SF210">
    <property type="entry name" value="CHAOPTIN-RELATED"/>
    <property type="match status" value="1"/>
</dbReference>
<dbReference type="PRINTS" id="PR00019">
    <property type="entry name" value="LEURICHRPT"/>
</dbReference>
<dbReference type="SMART" id="SM00369">
    <property type="entry name" value="LRR_TYP"/>
    <property type="match status" value="7"/>
</dbReference>
<dbReference type="InterPro" id="IPR032675">
    <property type="entry name" value="LRR_dom_sf"/>
</dbReference>
<dbReference type="AlphaFoldDB" id="A0A2M4CNC5"/>
<protein>
    <submittedName>
        <fullName evidence="5">Putative conserved secreted mucin</fullName>
    </submittedName>
</protein>
<organism evidence="5">
    <name type="scientific">Anopheles darlingi</name>
    <name type="common">Mosquito</name>
    <dbReference type="NCBI Taxonomy" id="43151"/>
    <lineage>
        <taxon>Eukaryota</taxon>
        <taxon>Metazoa</taxon>
        <taxon>Ecdysozoa</taxon>
        <taxon>Arthropoda</taxon>
        <taxon>Hexapoda</taxon>
        <taxon>Insecta</taxon>
        <taxon>Pterygota</taxon>
        <taxon>Neoptera</taxon>
        <taxon>Endopterygota</taxon>
        <taxon>Diptera</taxon>
        <taxon>Nematocera</taxon>
        <taxon>Culicoidea</taxon>
        <taxon>Culicidae</taxon>
        <taxon>Anophelinae</taxon>
        <taxon>Anopheles</taxon>
    </lineage>
</organism>
<dbReference type="InterPro" id="IPR050541">
    <property type="entry name" value="LRR_TM_domain-containing"/>
</dbReference>